<protein>
    <submittedName>
        <fullName evidence="4">Choice-of-anchor A family protein</fullName>
    </submittedName>
</protein>
<keyword evidence="1" id="KW-0732">Signal</keyword>
<dbReference type="InterPro" id="IPR026588">
    <property type="entry name" value="Choice_anch_A"/>
</dbReference>
<keyword evidence="5" id="KW-1185">Reference proteome</keyword>
<accession>A0ABX0LIK1</accession>
<organism evidence="4 5">
    <name type="scientific">Massilia rubra</name>
    <dbReference type="NCBI Taxonomy" id="2607910"/>
    <lineage>
        <taxon>Bacteria</taxon>
        <taxon>Pseudomonadati</taxon>
        <taxon>Pseudomonadota</taxon>
        <taxon>Betaproteobacteria</taxon>
        <taxon>Burkholderiales</taxon>
        <taxon>Oxalobacteraceae</taxon>
        <taxon>Telluria group</taxon>
        <taxon>Massilia</taxon>
    </lineage>
</organism>
<feature type="signal peptide" evidence="1">
    <location>
        <begin position="1"/>
        <end position="24"/>
    </location>
</feature>
<gene>
    <name evidence="4" type="ORF">F0185_09720</name>
</gene>
<dbReference type="RefSeq" id="WP_167223836.1">
    <property type="nucleotide sequence ID" value="NZ_VUYU01000005.1"/>
</dbReference>
<dbReference type="InterPro" id="IPR013424">
    <property type="entry name" value="Ice-binding_C"/>
</dbReference>
<comment type="caution">
    <text evidence="4">The sequence shown here is derived from an EMBL/GenBank/DDBJ whole genome shotgun (WGS) entry which is preliminary data.</text>
</comment>
<dbReference type="Pfam" id="PF07589">
    <property type="entry name" value="PEP-CTERM"/>
    <property type="match status" value="1"/>
</dbReference>
<evidence type="ECO:0000256" key="1">
    <source>
        <dbReference type="SAM" id="SignalP"/>
    </source>
</evidence>
<proteinExistence type="predicted"/>
<dbReference type="Pfam" id="PF20597">
    <property type="entry name" value="pAdhesive_15"/>
    <property type="match status" value="1"/>
</dbReference>
<dbReference type="EMBL" id="VUYU01000005">
    <property type="protein sequence ID" value="NHZ33864.1"/>
    <property type="molecule type" value="Genomic_DNA"/>
</dbReference>
<evidence type="ECO:0000313" key="4">
    <source>
        <dbReference type="EMBL" id="NHZ33864.1"/>
    </source>
</evidence>
<feature type="domain" description="Choice-of-anchor A" evidence="3">
    <location>
        <begin position="31"/>
        <end position="305"/>
    </location>
</feature>
<dbReference type="NCBIfam" id="TIGR04215">
    <property type="entry name" value="choice_anch_A"/>
    <property type="match status" value="1"/>
</dbReference>
<evidence type="ECO:0000259" key="3">
    <source>
        <dbReference type="Pfam" id="PF20597"/>
    </source>
</evidence>
<dbReference type="Proteomes" id="UP000785613">
    <property type="component" value="Unassembled WGS sequence"/>
</dbReference>
<evidence type="ECO:0000259" key="2">
    <source>
        <dbReference type="Pfam" id="PF07589"/>
    </source>
</evidence>
<reference evidence="4 5" key="1">
    <citation type="submission" date="2019-09" db="EMBL/GenBank/DDBJ databases">
        <title>Taxonomy of Antarctic Massilia spp.: description of Massilia rubra sp. nov., Massilia aquatica sp. nov., Massilia mucilaginosa sp. nov., Massilia frigida sp. nov. isolated from streams, lakes and regoliths.</title>
        <authorList>
            <person name="Holochova P."/>
            <person name="Sedlacek I."/>
            <person name="Kralova S."/>
            <person name="Maslanova I."/>
            <person name="Busse H.-J."/>
            <person name="Stankova E."/>
            <person name="Vrbovska V."/>
            <person name="Kovarovic V."/>
            <person name="Bartak M."/>
            <person name="Svec P."/>
            <person name="Pantucek R."/>
        </authorList>
    </citation>
    <scope>NUCLEOTIDE SEQUENCE [LARGE SCALE GENOMIC DNA]</scope>
    <source>
        <strain evidence="4 5">CCM 8692</strain>
    </source>
</reference>
<feature type="chain" id="PRO_5046875518" evidence="1">
    <location>
        <begin position="25"/>
        <end position="349"/>
    </location>
</feature>
<sequence>MIARHFRLALTAIAATVFATQAAATPLSSQQILHEFNAVVLADMQSQSHVDGRTWVGGKVTGGDYAQHANDMPASTYAGLTVMGNAGEVKVNAGGAVIGGNLSGASINTGSAVIYGDVSNSNLNGAAWVGGSLKGSNTNGGRLPSRDGAMQAKADAAHSTDFAAQLGALSTSLAQMSGTGSSVTFNGYGKATFNAVANANGVAVFNLFDAGVFKASEFEFHLGNATTVILNASDVNATIGANFLGGSAQTLGSKLIWNFQNATSITTNAQFGGTILAPSARLTNNQNIEGGVFVRSLDQHGELHLQAFDGNVDPGPSRVPVPEPGTWALLAAGALMLALTRRRTSSPGV</sequence>
<name>A0ABX0LIK1_9BURK</name>
<feature type="domain" description="Ice-binding protein C-terminal" evidence="2">
    <location>
        <begin position="320"/>
        <end position="343"/>
    </location>
</feature>
<evidence type="ECO:0000313" key="5">
    <source>
        <dbReference type="Proteomes" id="UP000785613"/>
    </source>
</evidence>
<dbReference type="NCBIfam" id="TIGR02595">
    <property type="entry name" value="PEP_CTERM"/>
    <property type="match status" value="1"/>
</dbReference>